<sequence>AISSSRIDLTWKNNDNYDWIRVWRGKGNTKEDAENALASYKRVLGSSEYMEDSGLEATEWYAYKILGFWVHPREATDWSNTDSVETLATLVAPTDVIATPISDIEIDLTFKDNSSDEKWHRVQRELGDGGYATVMDLEPNREFFRDGGWFLLAAGYTDCVSTDIGKMVLRPGGELGLLVAYDNERRRWLIDSGGFTLGGDSAVTIDDGTGAGTTARATTGLIKDSLYKYKVHAMQEEADINDYALESAQVTTFDVPTAPDTLVIAEKT</sequence>
<name>X1HBY1_9ZZZZ</name>
<dbReference type="EMBL" id="BARU01028183">
    <property type="protein sequence ID" value="GAH67701.1"/>
    <property type="molecule type" value="Genomic_DNA"/>
</dbReference>
<feature type="non-terminal residue" evidence="1">
    <location>
        <position position="268"/>
    </location>
</feature>
<accession>X1HBY1</accession>
<protein>
    <submittedName>
        <fullName evidence="1">Uncharacterized protein</fullName>
    </submittedName>
</protein>
<feature type="non-terminal residue" evidence="1">
    <location>
        <position position="1"/>
    </location>
</feature>
<organism evidence="1">
    <name type="scientific">marine sediment metagenome</name>
    <dbReference type="NCBI Taxonomy" id="412755"/>
    <lineage>
        <taxon>unclassified sequences</taxon>
        <taxon>metagenomes</taxon>
        <taxon>ecological metagenomes</taxon>
    </lineage>
</organism>
<comment type="caution">
    <text evidence="1">The sequence shown here is derived from an EMBL/GenBank/DDBJ whole genome shotgun (WGS) entry which is preliminary data.</text>
</comment>
<dbReference type="AlphaFoldDB" id="X1HBY1"/>
<evidence type="ECO:0000313" key="1">
    <source>
        <dbReference type="EMBL" id="GAH67701.1"/>
    </source>
</evidence>
<reference evidence="1" key="1">
    <citation type="journal article" date="2014" name="Front. Microbiol.">
        <title>High frequency of phylogenetically diverse reductive dehalogenase-homologous genes in deep subseafloor sedimentary metagenomes.</title>
        <authorList>
            <person name="Kawai M."/>
            <person name="Futagami T."/>
            <person name="Toyoda A."/>
            <person name="Takaki Y."/>
            <person name="Nishi S."/>
            <person name="Hori S."/>
            <person name="Arai W."/>
            <person name="Tsubouchi T."/>
            <person name="Morono Y."/>
            <person name="Uchiyama I."/>
            <person name="Ito T."/>
            <person name="Fujiyama A."/>
            <person name="Inagaki F."/>
            <person name="Takami H."/>
        </authorList>
    </citation>
    <scope>NUCLEOTIDE SEQUENCE</scope>
    <source>
        <strain evidence="1">Expedition CK06-06</strain>
    </source>
</reference>
<gene>
    <name evidence="1" type="ORF">S03H2_45023</name>
</gene>
<proteinExistence type="predicted"/>